<dbReference type="STRING" id="472759.Nhal_0690"/>
<dbReference type="eggNOG" id="COG0719">
    <property type="taxonomic scope" value="Bacteria"/>
</dbReference>
<dbReference type="HOGENOM" id="CLU_026231_5_2_6"/>
<feature type="domain" description="SUF system FeS cluster assembly SufBD core" evidence="2">
    <location>
        <begin position="183"/>
        <end position="412"/>
    </location>
</feature>
<accession>D5BWY9</accession>
<proteinExistence type="inferred from homology"/>
<feature type="domain" description="SUF system FeS cluster assembly SufBD N-terminal" evidence="3">
    <location>
        <begin position="11"/>
        <end position="174"/>
    </location>
</feature>
<protein>
    <submittedName>
        <fullName evidence="4">FeS assembly protein SufD</fullName>
    </submittedName>
</protein>
<dbReference type="PANTHER" id="PTHR43575">
    <property type="entry name" value="PROTEIN ABCI7, CHLOROPLASTIC"/>
    <property type="match status" value="1"/>
</dbReference>
<dbReference type="Pfam" id="PF01458">
    <property type="entry name" value="SUFBD_core"/>
    <property type="match status" value="1"/>
</dbReference>
<dbReference type="InterPro" id="IPR037284">
    <property type="entry name" value="SUF_FeS_clus_asmbl_SufBD_sf"/>
</dbReference>
<dbReference type="InterPro" id="IPR000825">
    <property type="entry name" value="SUF_FeS_clus_asmbl_SufBD_core"/>
</dbReference>
<dbReference type="NCBIfam" id="TIGR01981">
    <property type="entry name" value="sufD"/>
    <property type="match status" value="1"/>
</dbReference>
<evidence type="ECO:0000313" key="4">
    <source>
        <dbReference type="EMBL" id="ADE13870.1"/>
    </source>
</evidence>
<dbReference type="KEGG" id="nhl:Nhal_0690"/>
<dbReference type="InterPro" id="IPR045595">
    <property type="entry name" value="SufBD_N"/>
</dbReference>
<reference evidence="5" key="1">
    <citation type="submission" date="2010-04" db="EMBL/GenBank/DDBJ databases">
        <title>Complete genome sequence of Nitrosococcus halophilus Nc4, a salt-adapted, aerobic obligate ammonia-oxidizing sulfur purple bacterium.</title>
        <authorList>
            <consortium name="US DOE Joint Genome Institute"/>
            <person name="Campbell M.A."/>
            <person name="Malfatti S.A."/>
            <person name="Chain P.S.G."/>
            <person name="Heidelberg J.F."/>
            <person name="Ward B.B."/>
            <person name="Klotz M.G."/>
        </authorList>
    </citation>
    <scope>NUCLEOTIDE SEQUENCE [LARGE SCALE GENOMIC DNA]</scope>
    <source>
        <strain evidence="5">Nc4</strain>
    </source>
</reference>
<evidence type="ECO:0000259" key="2">
    <source>
        <dbReference type="Pfam" id="PF01458"/>
    </source>
</evidence>
<gene>
    <name evidence="4" type="ordered locus">Nhal_0690</name>
</gene>
<dbReference type="Pfam" id="PF19295">
    <property type="entry name" value="SufBD_N"/>
    <property type="match status" value="1"/>
</dbReference>
<dbReference type="OrthoDB" id="9768262at2"/>
<sequence>MNGVSEAWQSYLDSHARLESEQVGAVQPWLRELRQQALGQFQSMGFPGPKNEDWKYTRVRALAETAFTPVVSSPVAVSLDECQGYFLPDMPCFRLVFVDGRFVPGLSEIEELPQGAVVGSLADGLKQEGEGLRSVFAGYADHHNQPFTALNTAFMADGAYLYLPAKAVLTKPVHLLFITTGRSDAVVTHPRNLMILEPESELTVIEHYAGLNDGVYFTNAVTEVVMGRGAKVEHIKLQEEAAKSFHIATVQVQQEQDAQFLSRNLALGGRLVRNDINSVLGGEGAGCVLEGLYALNGERHVDNHTRIDHKQPHTTSEEYYKGILGGKSRAVFNGKVIVHPHAQKVDARQANRNLLLSEGTEVDTKPELEIYADDVKCAHGATIGQLDKDQVFYLRSRGMEEKDARQLLTHAFAEEIVKHIELLPVRNRVEHQLGLWLSEEQRQEVEL</sequence>
<evidence type="ECO:0000259" key="3">
    <source>
        <dbReference type="Pfam" id="PF19295"/>
    </source>
</evidence>
<dbReference type="PANTHER" id="PTHR43575:SF1">
    <property type="entry name" value="PROTEIN ABCI7, CHLOROPLASTIC"/>
    <property type="match status" value="1"/>
</dbReference>
<name>D5BWY9_NITHN</name>
<dbReference type="EMBL" id="CP001798">
    <property type="protein sequence ID" value="ADE13870.1"/>
    <property type="molecule type" value="Genomic_DNA"/>
</dbReference>
<dbReference type="Proteomes" id="UP000001844">
    <property type="component" value="Chromosome"/>
</dbReference>
<dbReference type="GO" id="GO:0016226">
    <property type="term" value="P:iron-sulfur cluster assembly"/>
    <property type="evidence" value="ECO:0007669"/>
    <property type="project" value="InterPro"/>
</dbReference>
<dbReference type="RefSeq" id="WP_013031764.1">
    <property type="nucleotide sequence ID" value="NC_013960.1"/>
</dbReference>
<comment type="similarity">
    <text evidence="1">Belongs to the iron-sulfur cluster assembly SufBD family.</text>
</comment>
<dbReference type="InterPro" id="IPR011542">
    <property type="entry name" value="SUF_FeS_clus_asmbl_SufD"/>
</dbReference>
<dbReference type="SUPFAM" id="SSF101960">
    <property type="entry name" value="Stabilizer of iron transporter SufD"/>
    <property type="match status" value="1"/>
</dbReference>
<organism evidence="4 5">
    <name type="scientific">Nitrosococcus halophilus (strain Nc4)</name>
    <dbReference type="NCBI Taxonomy" id="472759"/>
    <lineage>
        <taxon>Bacteria</taxon>
        <taxon>Pseudomonadati</taxon>
        <taxon>Pseudomonadota</taxon>
        <taxon>Gammaproteobacteria</taxon>
        <taxon>Chromatiales</taxon>
        <taxon>Chromatiaceae</taxon>
        <taxon>Nitrosococcus</taxon>
    </lineage>
</organism>
<keyword evidence="5" id="KW-1185">Reference proteome</keyword>
<evidence type="ECO:0000256" key="1">
    <source>
        <dbReference type="ARBA" id="ARBA00043967"/>
    </source>
</evidence>
<dbReference type="InterPro" id="IPR055346">
    <property type="entry name" value="Fe-S_cluster_assembly_SufBD"/>
</dbReference>
<evidence type="ECO:0000313" key="5">
    <source>
        <dbReference type="Proteomes" id="UP000001844"/>
    </source>
</evidence>
<dbReference type="AlphaFoldDB" id="D5BWY9"/>